<feature type="transmembrane region" description="Helical" evidence="2">
    <location>
        <begin position="152"/>
        <end position="169"/>
    </location>
</feature>
<dbReference type="FunFam" id="3.30.70.270:FF:000001">
    <property type="entry name" value="Diguanylate cyclase domain protein"/>
    <property type="match status" value="1"/>
</dbReference>
<dbReference type="Pfam" id="PF00563">
    <property type="entry name" value="EAL"/>
    <property type="match status" value="1"/>
</dbReference>
<dbReference type="Pfam" id="PF00990">
    <property type="entry name" value="GGDEF"/>
    <property type="match status" value="1"/>
</dbReference>
<dbReference type="PANTHER" id="PTHR44757">
    <property type="entry name" value="DIGUANYLATE CYCLASE DGCP"/>
    <property type="match status" value="1"/>
</dbReference>
<organism evidence="5">
    <name type="scientific">hydrothermal vent metagenome</name>
    <dbReference type="NCBI Taxonomy" id="652676"/>
    <lineage>
        <taxon>unclassified sequences</taxon>
        <taxon>metagenomes</taxon>
        <taxon>ecological metagenomes</taxon>
    </lineage>
</organism>
<keyword evidence="2" id="KW-0472">Membrane</keyword>
<dbReference type="InterPro" id="IPR052155">
    <property type="entry name" value="Biofilm_reg_signaling"/>
</dbReference>
<dbReference type="SMART" id="SM00267">
    <property type="entry name" value="GGDEF"/>
    <property type="match status" value="1"/>
</dbReference>
<evidence type="ECO:0000256" key="1">
    <source>
        <dbReference type="SAM" id="Coils"/>
    </source>
</evidence>
<accession>A0A1W1C816</accession>
<evidence type="ECO:0000256" key="2">
    <source>
        <dbReference type="SAM" id="Phobius"/>
    </source>
</evidence>
<keyword evidence="1" id="KW-0175">Coiled coil</keyword>
<dbReference type="SMART" id="SM00052">
    <property type="entry name" value="EAL"/>
    <property type="match status" value="1"/>
</dbReference>
<dbReference type="Gene3D" id="3.30.70.270">
    <property type="match status" value="1"/>
</dbReference>
<dbReference type="InterPro" id="IPR035919">
    <property type="entry name" value="EAL_sf"/>
</dbReference>
<feature type="transmembrane region" description="Helical" evidence="2">
    <location>
        <begin position="77"/>
        <end position="98"/>
    </location>
</feature>
<dbReference type="InterPro" id="IPR043128">
    <property type="entry name" value="Rev_trsase/Diguanyl_cyclase"/>
</dbReference>
<dbReference type="PROSITE" id="PS50883">
    <property type="entry name" value="EAL"/>
    <property type="match status" value="1"/>
</dbReference>
<dbReference type="CDD" id="cd01948">
    <property type="entry name" value="EAL"/>
    <property type="match status" value="1"/>
</dbReference>
<proteinExistence type="predicted"/>
<protein>
    <submittedName>
        <fullName evidence="5">Diguanylate cyclase/phosphodiesterase (GGDEF &amp; EAL domains) with PAS/PAC sensor(S)</fullName>
    </submittedName>
</protein>
<dbReference type="SUPFAM" id="SSF141868">
    <property type="entry name" value="EAL domain-like"/>
    <property type="match status" value="1"/>
</dbReference>
<dbReference type="InterPro" id="IPR001633">
    <property type="entry name" value="EAL_dom"/>
</dbReference>
<name>A0A1W1C816_9ZZZZ</name>
<keyword evidence="2" id="KW-0812">Transmembrane</keyword>
<evidence type="ECO:0000313" key="5">
    <source>
        <dbReference type="EMBL" id="SFV61873.1"/>
    </source>
</evidence>
<dbReference type="EMBL" id="FPHD01000057">
    <property type="protein sequence ID" value="SFV61873.1"/>
    <property type="molecule type" value="Genomic_DNA"/>
</dbReference>
<dbReference type="Gene3D" id="3.20.20.450">
    <property type="entry name" value="EAL domain"/>
    <property type="match status" value="1"/>
</dbReference>
<feature type="coiled-coil region" evidence="1">
    <location>
        <begin position="177"/>
        <end position="212"/>
    </location>
</feature>
<evidence type="ECO:0000259" key="3">
    <source>
        <dbReference type="PROSITE" id="PS50883"/>
    </source>
</evidence>
<dbReference type="PANTHER" id="PTHR44757:SF2">
    <property type="entry name" value="BIOFILM ARCHITECTURE MAINTENANCE PROTEIN MBAA"/>
    <property type="match status" value="1"/>
</dbReference>
<feature type="domain" description="GGDEF" evidence="4">
    <location>
        <begin position="242"/>
        <end position="375"/>
    </location>
</feature>
<dbReference type="CDD" id="cd01949">
    <property type="entry name" value="GGDEF"/>
    <property type="match status" value="1"/>
</dbReference>
<evidence type="ECO:0000259" key="4">
    <source>
        <dbReference type="PROSITE" id="PS50887"/>
    </source>
</evidence>
<dbReference type="NCBIfam" id="TIGR00254">
    <property type="entry name" value="GGDEF"/>
    <property type="match status" value="1"/>
</dbReference>
<feature type="transmembrane region" description="Helical" evidence="2">
    <location>
        <begin position="23"/>
        <end position="43"/>
    </location>
</feature>
<feature type="transmembrane region" description="Helical" evidence="2">
    <location>
        <begin position="49"/>
        <end position="70"/>
    </location>
</feature>
<dbReference type="InterPro" id="IPR029787">
    <property type="entry name" value="Nucleotide_cyclase"/>
</dbReference>
<feature type="transmembrane region" description="Helical" evidence="2">
    <location>
        <begin position="110"/>
        <end position="140"/>
    </location>
</feature>
<gene>
    <name evidence="5" type="ORF">MNB_SV-8-1256</name>
</gene>
<dbReference type="SUPFAM" id="SSF55073">
    <property type="entry name" value="Nucleotide cyclase"/>
    <property type="match status" value="1"/>
</dbReference>
<sequence length="637" mass="73538">MLKNILNSGYIFGEEDYALKTKYILLNSMMSLLSVSLAIVGSFRILTGYYMQGLIDYFATATGLLLIFILRKFKKGHYLLVAYVMAFISAILIIVSYYTSNGIININTWFIALIIPIFFILGYRIAMVMALLFMIIIATLNLNYVRTDTLNTMYGYVPLFLSVIFLHIYEYRFYEFTKVLTDTNNNLEEKVKEKTLERTQVLEEQKNKLDHQAHHDHLTALPNRVKFQKEIQKKIDFKRDDEKLAIFFIDLDHFKNINDSFGHDIGDQVIKITADRVRQCIRKDDTLARFGGDEFVVLIDDYYDKSDLEVVAENIISCISKPILIESMTMFISCSIGISVHQEEVCSPHDLIKYADTAMYKAKEQGRNIYQFYSPNMTEIAFERVLMETSMRFALEKEEFVVYYQPQVDARLDEIVGMEALVRWNHAKMGLISPAKFIPLAEETGLIVVLDQWVMKTGMRQIRQWYSMGLNPGKLSLNLSVKQLQEDDFIEIVKKMLHETGCKAEWIEFEITESHIINNVEEGIKTLNKIKALGISIAIDDFGTGYSSLSYLKKLPVDKLKIDRSFIIDIPDNKEDAAITNAIIAIAESLNLRVIAEGVETRKQKEYLLKCGCHFIQGYFYHQPMPVERMEKVLLKS</sequence>
<dbReference type="InterPro" id="IPR000160">
    <property type="entry name" value="GGDEF_dom"/>
</dbReference>
<dbReference type="PROSITE" id="PS50887">
    <property type="entry name" value="GGDEF"/>
    <property type="match status" value="1"/>
</dbReference>
<dbReference type="FunFam" id="3.20.20.450:FF:000001">
    <property type="entry name" value="Cyclic di-GMP phosphodiesterase yahA"/>
    <property type="match status" value="1"/>
</dbReference>
<feature type="domain" description="EAL" evidence="3">
    <location>
        <begin position="384"/>
        <end position="637"/>
    </location>
</feature>
<dbReference type="AlphaFoldDB" id="A0A1W1C816"/>
<reference evidence="5" key="1">
    <citation type="submission" date="2016-10" db="EMBL/GenBank/DDBJ databases">
        <authorList>
            <person name="de Groot N.N."/>
        </authorList>
    </citation>
    <scope>NUCLEOTIDE SEQUENCE</scope>
</reference>
<keyword evidence="2" id="KW-1133">Transmembrane helix</keyword>